<dbReference type="RefSeq" id="WP_289827366.1">
    <property type="nucleotide sequence ID" value="NZ_JAUEIR010000007.1"/>
</dbReference>
<dbReference type="InterPro" id="IPR038493">
    <property type="entry name" value="MqsR_sf"/>
</dbReference>
<dbReference type="Gene3D" id="3.30.2310.40">
    <property type="match status" value="1"/>
</dbReference>
<proteinExistence type="predicted"/>
<dbReference type="AlphaFoldDB" id="A0AAW7JVR4"/>
<reference evidence="1" key="2">
    <citation type="submission" date="2023-08" db="EMBL/GenBank/DDBJ databases">
        <title>Identification and characterization of horizontal gene transfer across gut microbiota members of farm animals based on homology search.</title>
        <authorList>
            <person name="Schwarzerova J."/>
            <person name="Nykrynova M."/>
            <person name="Jureckova K."/>
            <person name="Cejkova D."/>
            <person name="Rychlik I."/>
        </authorList>
    </citation>
    <scope>NUCLEOTIDE SEQUENCE</scope>
    <source>
        <strain evidence="1">15_COKtk</strain>
    </source>
</reference>
<sequence length="78" mass="8809">MNSYDRAAVGQFAEGAIDRIRPKNFHESNGPDVIPGTFTDTYRNVENDGDEWYVKLFVNDNGDTSVQVLSANWEGYPH</sequence>
<name>A0AAW7JVR4_9ACTN</name>
<evidence type="ECO:0000313" key="2">
    <source>
        <dbReference type="Proteomes" id="UP001168505"/>
    </source>
</evidence>
<dbReference type="EMBL" id="JAUEIR010000007">
    <property type="protein sequence ID" value="MDN0069721.1"/>
    <property type="molecule type" value="Genomic_DNA"/>
</dbReference>
<gene>
    <name evidence="1" type="ORF">QVN40_08425</name>
</gene>
<evidence type="ECO:0000313" key="1">
    <source>
        <dbReference type="EMBL" id="MDN0069721.1"/>
    </source>
</evidence>
<dbReference type="Proteomes" id="UP001168505">
    <property type="component" value="Unassembled WGS sequence"/>
</dbReference>
<reference evidence="1" key="1">
    <citation type="submission" date="2023-06" db="EMBL/GenBank/DDBJ databases">
        <authorList>
            <person name="Zeman M."/>
            <person name="Kubasova T."/>
            <person name="Jahodarova E."/>
            <person name="Nykrynova M."/>
            <person name="Rychlik I."/>
        </authorList>
    </citation>
    <scope>NUCLEOTIDE SEQUENCE</scope>
    <source>
        <strain evidence="1">15_COKtk</strain>
    </source>
</reference>
<organism evidence="1 2">
    <name type="scientific">Collinsella ihumii</name>
    <dbReference type="NCBI Taxonomy" id="1720204"/>
    <lineage>
        <taxon>Bacteria</taxon>
        <taxon>Bacillati</taxon>
        <taxon>Actinomycetota</taxon>
        <taxon>Coriobacteriia</taxon>
        <taxon>Coriobacteriales</taxon>
        <taxon>Coriobacteriaceae</taxon>
        <taxon>Collinsella</taxon>
    </lineage>
</organism>
<comment type="caution">
    <text evidence="1">The sequence shown here is derived from an EMBL/GenBank/DDBJ whole genome shotgun (WGS) entry which is preliminary data.</text>
</comment>
<accession>A0AAW7JVR4</accession>
<protein>
    <submittedName>
        <fullName evidence="1">Uncharacterized protein</fullName>
    </submittedName>
</protein>